<dbReference type="EMBL" id="ACVB02000009">
    <property type="protein sequence ID" value="EEX74579.1"/>
    <property type="molecule type" value="Genomic_DNA"/>
</dbReference>
<dbReference type="Gene3D" id="2.40.160.20">
    <property type="match status" value="1"/>
</dbReference>
<keyword evidence="1" id="KW-0732">Signal</keyword>
<name>C9MXH0_9FUSO</name>
<sequence>MEVIFVKKILLLLGLVVSATAMAGVAEVRVGGDLSNRATFKDTDNTTWRINKDVLKRGFEITGEYRTPVFNENLEMGGGIAYKYNKLSSKNLEGVSVKGLSSVPVYFTTRYNFKNDSEVTPYVKGNLGVAFNSGKIEAKGGASSVKFKFDSGIYYGIGAGIQYKNFVTDLSYNVNSLRTKLDVDLPGYKANSKFNTNHGALTLGVGYSFGL</sequence>
<dbReference type="AlphaFoldDB" id="C9MXH0"/>
<dbReference type="eggNOG" id="COG3637">
    <property type="taxonomic scope" value="Bacteria"/>
</dbReference>
<dbReference type="STRING" id="634994.GCWU000323_01218"/>
<evidence type="ECO:0000313" key="3">
    <source>
        <dbReference type="Proteomes" id="UP000006233"/>
    </source>
</evidence>
<reference evidence="2 3" key="1">
    <citation type="submission" date="2009-09" db="EMBL/GenBank/DDBJ databases">
        <authorList>
            <person name="Weinstock G."/>
            <person name="Sodergren E."/>
            <person name="Clifton S."/>
            <person name="Fulton L."/>
            <person name="Fulton B."/>
            <person name="Courtney L."/>
            <person name="Fronick C."/>
            <person name="Harrison M."/>
            <person name="Strong C."/>
            <person name="Farmer C."/>
            <person name="Delahaunty K."/>
            <person name="Markovic C."/>
            <person name="Hall O."/>
            <person name="Minx P."/>
            <person name="Tomlinson C."/>
            <person name="Mitreva M."/>
            <person name="Nelson J."/>
            <person name="Hou S."/>
            <person name="Wollam A."/>
            <person name="Pepin K.H."/>
            <person name="Johnson M."/>
            <person name="Bhonagiri V."/>
            <person name="Nash W.E."/>
            <person name="Warren W."/>
            <person name="Chinwalla A."/>
            <person name="Mardis E.R."/>
            <person name="Wilson R.K."/>
        </authorList>
    </citation>
    <scope>NUCLEOTIDE SEQUENCE [LARGE SCALE GENOMIC DNA]</scope>
    <source>
        <strain evidence="2 3">F0254</strain>
    </source>
</reference>
<organism evidence="2 3">
    <name type="scientific">Leptotrichia hofstadii F0254</name>
    <dbReference type="NCBI Taxonomy" id="634994"/>
    <lineage>
        <taxon>Bacteria</taxon>
        <taxon>Fusobacteriati</taxon>
        <taxon>Fusobacteriota</taxon>
        <taxon>Fusobacteriia</taxon>
        <taxon>Fusobacteriales</taxon>
        <taxon>Leptotrichiaceae</taxon>
        <taxon>Leptotrichia</taxon>
    </lineage>
</organism>
<proteinExistence type="predicted"/>
<comment type="caution">
    <text evidence="2">The sequence shown here is derived from an EMBL/GenBank/DDBJ whole genome shotgun (WGS) entry which is preliminary data.</text>
</comment>
<dbReference type="SUPFAM" id="SSF56925">
    <property type="entry name" value="OMPA-like"/>
    <property type="match status" value="1"/>
</dbReference>
<protein>
    <submittedName>
        <fullName evidence="2">Uncharacterized protein</fullName>
    </submittedName>
</protein>
<dbReference type="InterPro" id="IPR011250">
    <property type="entry name" value="OMP/PagP_B-barrel"/>
</dbReference>
<evidence type="ECO:0000313" key="2">
    <source>
        <dbReference type="EMBL" id="EEX74579.1"/>
    </source>
</evidence>
<dbReference type="HOGENOM" id="CLU_092722_1_0_0"/>
<feature type="signal peptide" evidence="1">
    <location>
        <begin position="1"/>
        <end position="23"/>
    </location>
</feature>
<accession>C9MXH0</accession>
<feature type="chain" id="PRO_5003000112" evidence="1">
    <location>
        <begin position="24"/>
        <end position="211"/>
    </location>
</feature>
<evidence type="ECO:0000256" key="1">
    <source>
        <dbReference type="SAM" id="SignalP"/>
    </source>
</evidence>
<dbReference type="Proteomes" id="UP000006233">
    <property type="component" value="Unassembled WGS sequence"/>
</dbReference>
<gene>
    <name evidence="2" type="ORF">GCWU000323_01218</name>
</gene>